<reference evidence="11" key="1">
    <citation type="submission" date="2018-05" db="EMBL/GenBank/DDBJ databases">
        <authorList>
            <person name="Klenk H.-P."/>
            <person name="Huntemann M."/>
            <person name="Clum A."/>
            <person name="Pillay M."/>
            <person name="Palaniappan K."/>
            <person name="Varghese N."/>
            <person name="Mikhailova N."/>
            <person name="Stamatis D."/>
            <person name="Reddy T."/>
            <person name="Daum C."/>
            <person name="Shapiro N."/>
            <person name="Ivanova N."/>
            <person name="Kyrpides N."/>
            <person name="Woyke T."/>
        </authorList>
    </citation>
    <scope>NUCLEOTIDE SEQUENCE [LARGE SCALE GENOMIC DNA]</scope>
    <source>
        <strain evidence="11">DSM 45417</strain>
    </source>
</reference>
<dbReference type="PROSITE" id="PS00138">
    <property type="entry name" value="SUBTILASE_SER"/>
    <property type="match status" value="1"/>
</dbReference>
<gene>
    <name evidence="10" type="ORF">JD79_02067</name>
</gene>
<evidence type="ECO:0000256" key="1">
    <source>
        <dbReference type="ARBA" id="ARBA00011073"/>
    </source>
</evidence>
<dbReference type="PRINTS" id="PR00723">
    <property type="entry name" value="SUBTILISIN"/>
</dbReference>
<evidence type="ECO:0000256" key="4">
    <source>
        <dbReference type="ARBA" id="ARBA00022825"/>
    </source>
</evidence>
<feature type="signal peptide" evidence="8">
    <location>
        <begin position="1"/>
        <end position="31"/>
    </location>
</feature>
<dbReference type="GO" id="GO:0000272">
    <property type="term" value="P:polysaccharide catabolic process"/>
    <property type="evidence" value="ECO:0007669"/>
    <property type="project" value="UniProtKB-KW"/>
</dbReference>
<dbReference type="Proteomes" id="UP000246661">
    <property type="component" value="Unassembled WGS sequence"/>
</dbReference>
<dbReference type="GO" id="GO:0004252">
    <property type="term" value="F:serine-type endopeptidase activity"/>
    <property type="evidence" value="ECO:0007669"/>
    <property type="project" value="UniProtKB-UniRule"/>
</dbReference>
<evidence type="ECO:0000256" key="5">
    <source>
        <dbReference type="ARBA" id="ARBA00023295"/>
    </source>
</evidence>
<dbReference type="InterPro" id="IPR015500">
    <property type="entry name" value="Peptidase_S8_subtilisin-rel"/>
</dbReference>
<evidence type="ECO:0000256" key="3">
    <source>
        <dbReference type="ARBA" id="ARBA00022801"/>
    </source>
</evidence>
<dbReference type="PROSITE" id="PS00137">
    <property type="entry name" value="SUBTILASE_HIS"/>
    <property type="match status" value="1"/>
</dbReference>
<dbReference type="OrthoDB" id="9798386at2"/>
<protein>
    <submittedName>
        <fullName evidence="10">Uncharacterized protein with LGFP repeats</fullName>
    </submittedName>
</protein>
<dbReference type="GO" id="GO:0006508">
    <property type="term" value="P:proteolysis"/>
    <property type="evidence" value="ECO:0007669"/>
    <property type="project" value="UniProtKB-KW"/>
</dbReference>
<dbReference type="Gene3D" id="2.60.40.10">
    <property type="entry name" value="Immunoglobulins"/>
    <property type="match status" value="1"/>
</dbReference>
<dbReference type="GO" id="GO:0016798">
    <property type="term" value="F:hydrolase activity, acting on glycosyl bonds"/>
    <property type="evidence" value="ECO:0007669"/>
    <property type="project" value="UniProtKB-KW"/>
</dbReference>
<evidence type="ECO:0000256" key="7">
    <source>
        <dbReference type="PROSITE-ProRule" id="PRU01240"/>
    </source>
</evidence>
<feature type="chain" id="PRO_5016322046" evidence="8">
    <location>
        <begin position="32"/>
        <end position="1155"/>
    </location>
</feature>
<dbReference type="InterPro" id="IPR013207">
    <property type="entry name" value="LGFP"/>
</dbReference>
<dbReference type="SUPFAM" id="SSF52743">
    <property type="entry name" value="Subtilisin-like"/>
    <property type="match status" value="1"/>
</dbReference>
<dbReference type="InterPro" id="IPR022398">
    <property type="entry name" value="Peptidase_S8_His-AS"/>
</dbReference>
<feature type="active site" description="Charge relay system" evidence="7">
    <location>
        <position position="308"/>
    </location>
</feature>
<feature type="domain" description="Fibronectin type-III" evidence="9">
    <location>
        <begin position="634"/>
        <end position="723"/>
    </location>
</feature>
<dbReference type="Pfam" id="PF08310">
    <property type="entry name" value="LGFP"/>
    <property type="match status" value="7"/>
</dbReference>
<dbReference type="InterPro" id="IPR036852">
    <property type="entry name" value="Peptidase_S8/S53_dom_sf"/>
</dbReference>
<evidence type="ECO:0000256" key="6">
    <source>
        <dbReference type="ARBA" id="ARBA00023326"/>
    </source>
</evidence>
<proteinExistence type="inferred from homology"/>
<dbReference type="SUPFAM" id="SSF49265">
    <property type="entry name" value="Fibronectin type III"/>
    <property type="match status" value="1"/>
</dbReference>
<sequence length="1155" mass="115070">MSRSRPHRFGAVLTGAAVSTLLVLAAAPAHAADEQVVLDVLKVVDGEYVVETVSVAASTASATEERLEARAEVVSVSPAVTYEVQGSPDPHWEADDPQAVSSVREVWPRTRGAGQVVAVLDTAVDTSHPDLAGASVPGTDTTGLPADTREWHGTAVAGVVAARADDGEGSAGMAPEARVMPVRVCAESSGCASAAVARGILWAADHGADVINMSLGGAGYSDVTAVAVRYALDRDVSVVASSGNDGLEGNPVMYPAANSGVVAVSSTTPDGAPSDWAVHGWQVDVSTVGEDVLVPVPGGGHVRADGTSFSGPAVAGAVALLRAGHPGTTPVQVQAALQAGADSSGTWDRGYGAGRLDVPAAFAAAGRAGDPPAATPSSQSVAVSWAPVPGATGYTLRVDGIQRAATAGTSTTVSGLVDGNQVAVDVQPSNGQRSRPVVVDVGPPVPPTPVLHSGTLRSSPGGAVLDLSASLPGATGPTSGSYWLIRDGVTLGTVGFTLSGTPATVGITVGTVPASETRWQVRPVTGYGRLGAVSNAVVAGSGRPAPPGAVSGLTGRVDGSKTLLTWDDLGPATTYEVRAGGAVVASPQTAGASLAAPPAGTSRDYSVAAVDAWGQPGPASSVTVTSPDTAPTTVPGAPGAVTAVAGDGRATVSWSAPATDGSPVTGYTVTAAPGGATARTTGATSATVTGLANGTPYTFTVTATNAAGTGPASAPSGAVTPWGVGAGPIGAAWSASGGRNGPLGAPVSGEQCGLAGGGCSQRFEHGALYWSAATGVHRLRGAILDRYETWGGPAALGYPTSDDTPDRVPGVWYSNFQYGDVVWSAGTGAQVVRGAILHRWWAVGASAGVLGLPVSSDAPVPGTGGWVVHFQGGSIWWSPATGAFDVRGAINGKYRAAGGPAYLGFPVAGEGVDRVPGVWYSNFQYGDVVWSAGTGAQVVRGAILHRWWAVGASAGVLGLPVSSDAPVPGTGGWVVHFQGGSIWWSPATGAFDVRGAINGKYRAAGGPAYLGFPVAGEGVDRVPGVWYSNFQYGDVVWSAGTGAQVVRGAILWSWQSVGAAGGALGLPVTSDAVAPGGAGYLVTFQRGTIYWSPATGARRVSGAHDAAYRAQGGTTSSLGYPVRDTTAVPGGERTDFQYGAVQTDGSGRVTISRTA</sequence>
<dbReference type="InterPro" id="IPR050131">
    <property type="entry name" value="Peptidase_S8_subtilisin-like"/>
</dbReference>
<feature type="active site" description="Charge relay system" evidence="7">
    <location>
        <position position="121"/>
    </location>
</feature>
<dbReference type="Pfam" id="PF00082">
    <property type="entry name" value="Peptidase_S8"/>
    <property type="match status" value="1"/>
</dbReference>
<dbReference type="PRINTS" id="PR00014">
    <property type="entry name" value="FNTYPEIII"/>
</dbReference>
<keyword evidence="2 7" id="KW-0645">Protease</keyword>
<evidence type="ECO:0000256" key="2">
    <source>
        <dbReference type="ARBA" id="ARBA00022670"/>
    </source>
</evidence>
<dbReference type="InterPro" id="IPR013783">
    <property type="entry name" value="Ig-like_fold"/>
</dbReference>
<dbReference type="EMBL" id="QGTX01000001">
    <property type="protein sequence ID" value="PWW22904.1"/>
    <property type="molecule type" value="Genomic_DNA"/>
</dbReference>
<evidence type="ECO:0000256" key="8">
    <source>
        <dbReference type="SAM" id="SignalP"/>
    </source>
</evidence>
<evidence type="ECO:0000259" key="9">
    <source>
        <dbReference type="PROSITE" id="PS50853"/>
    </source>
</evidence>
<dbReference type="RefSeq" id="WP_110005422.1">
    <property type="nucleotide sequence ID" value="NZ_QGTX01000001.1"/>
</dbReference>
<dbReference type="InterPro" id="IPR000209">
    <property type="entry name" value="Peptidase_S8/S53_dom"/>
</dbReference>
<dbReference type="InterPro" id="IPR036116">
    <property type="entry name" value="FN3_sf"/>
</dbReference>
<dbReference type="Pfam" id="PF00041">
    <property type="entry name" value="fn3"/>
    <property type="match status" value="1"/>
</dbReference>
<keyword evidence="3 7" id="KW-0378">Hydrolase</keyword>
<evidence type="ECO:0000313" key="10">
    <source>
        <dbReference type="EMBL" id="PWW22904.1"/>
    </source>
</evidence>
<dbReference type="PROSITE" id="PS50853">
    <property type="entry name" value="FN3"/>
    <property type="match status" value="1"/>
</dbReference>
<dbReference type="SMART" id="SM00060">
    <property type="entry name" value="FN3"/>
    <property type="match status" value="3"/>
</dbReference>
<keyword evidence="5" id="KW-0326">Glycosidase</keyword>
<keyword evidence="8" id="KW-0732">Signal</keyword>
<organism evidence="10 11">
    <name type="scientific">Geodermatophilus normandii</name>
    <dbReference type="NCBI Taxonomy" id="1137989"/>
    <lineage>
        <taxon>Bacteria</taxon>
        <taxon>Bacillati</taxon>
        <taxon>Actinomycetota</taxon>
        <taxon>Actinomycetes</taxon>
        <taxon>Geodermatophilales</taxon>
        <taxon>Geodermatophilaceae</taxon>
        <taxon>Geodermatophilus</taxon>
    </lineage>
</organism>
<accession>A0A317QJ38</accession>
<keyword evidence="4 7" id="KW-0720">Serine protease</keyword>
<comment type="caution">
    <text evidence="10">The sequence shown here is derived from an EMBL/GenBank/DDBJ whole genome shotgun (WGS) entry which is preliminary data.</text>
</comment>
<dbReference type="PANTHER" id="PTHR43806:SF11">
    <property type="entry name" value="CEREVISIN-RELATED"/>
    <property type="match status" value="1"/>
</dbReference>
<keyword evidence="6" id="KW-0119">Carbohydrate metabolism</keyword>
<dbReference type="PROSITE" id="PS51892">
    <property type="entry name" value="SUBTILASE"/>
    <property type="match status" value="1"/>
</dbReference>
<dbReference type="PANTHER" id="PTHR43806">
    <property type="entry name" value="PEPTIDASE S8"/>
    <property type="match status" value="1"/>
</dbReference>
<dbReference type="CDD" id="cd00063">
    <property type="entry name" value="FN3"/>
    <property type="match status" value="1"/>
</dbReference>
<feature type="active site" description="Charge relay system" evidence="7">
    <location>
        <position position="152"/>
    </location>
</feature>
<name>A0A317QJ38_9ACTN</name>
<evidence type="ECO:0000313" key="11">
    <source>
        <dbReference type="Proteomes" id="UP000246661"/>
    </source>
</evidence>
<keyword evidence="6" id="KW-0624">Polysaccharide degradation</keyword>
<dbReference type="InterPro" id="IPR003961">
    <property type="entry name" value="FN3_dom"/>
</dbReference>
<keyword evidence="11" id="KW-1185">Reference proteome</keyword>
<dbReference type="InterPro" id="IPR023828">
    <property type="entry name" value="Peptidase_S8_Ser-AS"/>
</dbReference>
<dbReference type="AlphaFoldDB" id="A0A317QJ38"/>
<dbReference type="Gene3D" id="3.40.50.200">
    <property type="entry name" value="Peptidase S8/S53 domain"/>
    <property type="match status" value="1"/>
</dbReference>
<comment type="similarity">
    <text evidence="1 7">Belongs to the peptidase S8 family.</text>
</comment>